<protein>
    <submittedName>
        <fullName evidence="1">Uncharacterized protein</fullName>
    </submittedName>
</protein>
<comment type="caution">
    <text evidence="1">The sequence shown here is derived from an EMBL/GenBank/DDBJ whole genome shotgun (WGS) entry which is preliminary data.</text>
</comment>
<evidence type="ECO:0000313" key="2">
    <source>
        <dbReference type="Proteomes" id="UP000008553"/>
    </source>
</evidence>
<sequence>MTIQQLKLIQVALSIITKESYSYKYLALSGSVQIKL</sequence>
<reference evidence="1 2" key="1">
    <citation type="journal article" date="2002" name="Nature">
        <title>Genome sequence and comparative analysis of the model rodent malaria parasite Plasmodium yoelii yoelii.</title>
        <authorList>
            <person name="Carlton J.M."/>
            <person name="Angiuoli S.V."/>
            <person name="Suh B.B."/>
            <person name="Kooij T.W."/>
            <person name="Pertea M."/>
            <person name="Silva J.C."/>
            <person name="Ermolaeva M.D."/>
            <person name="Allen J.E."/>
            <person name="Selengut J.D."/>
            <person name="Koo H.L."/>
            <person name="Peterson J.D."/>
            <person name="Pop M."/>
            <person name="Kosack D.S."/>
            <person name="Shumway M.F."/>
            <person name="Bidwell S.L."/>
            <person name="Shallom S.J."/>
            <person name="van Aken S.E."/>
            <person name="Riedmuller S.B."/>
            <person name="Feldblyum T.V."/>
            <person name="Cho J.K."/>
            <person name="Quackenbush J."/>
            <person name="Sedegah M."/>
            <person name="Shoaibi A."/>
            <person name="Cummings L.M."/>
            <person name="Florens L."/>
            <person name="Yates J.R."/>
            <person name="Raine J.D."/>
            <person name="Sinden R.E."/>
            <person name="Harris M.A."/>
            <person name="Cunningham D.A."/>
            <person name="Preiser P.R."/>
            <person name="Bergman L.W."/>
            <person name="Vaidya A.B."/>
            <person name="van Lin L.H."/>
            <person name="Janse C.J."/>
            <person name="Waters A.P."/>
            <person name="Smith H.O."/>
            <person name="White O.R."/>
            <person name="Salzberg S.L."/>
            <person name="Venter J.C."/>
            <person name="Fraser C.M."/>
            <person name="Hoffman S.L."/>
            <person name="Gardner M.J."/>
            <person name="Carucci D.J."/>
        </authorList>
    </citation>
    <scope>NUCLEOTIDE SEQUENCE [LARGE SCALE GENOMIC DNA]</scope>
    <source>
        <strain evidence="1 2">17XNL</strain>
    </source>
</reference>
<accession>Q7RD24</accession>
<evidence type="ECO:0000313" key="1">
    <source>
        <dbReference type="EMBL" id="EAA17645.1"/>
    </source>
</evidence>
<dbReference type="PaxDb" id="73239-Q7RD24"/>
<dbReference type="EMBL" id="AABL01001795">
    <property type="protein sequence ID" value="EAA17645.1"/>
    <property type="molecule type" value="Genomic_DNA"/>
</dbReference>
<dbReference type="AlphaFoldDB" id="Q7RD24"/>
<proteinExistence type="predicted"/>
<organism evidence="1 2">
    <name type="scientific">Plasmodium yoelii yoelii</name>
    <dbReference type="NCBI Taxonomy" id="73239"/>
    <lineage>
        <taxon>Eukaryota</taxon>
        <taxon>Sar</taxon>
        <taxon>Alveolata</taxon>
        <taxon>Apicomplexa</taxon>
        <taxon>Aconoidasida</taxon>
        <taxon>Haemosporida</taxon>
        <taxon>Plasmodiidae</taxon>
        <taxon>Plasmodium</taxon>
        <taxon>Plasmodium (Vinckeia)</taxon>
    </lineage>
</organism>
<gene>
    <name evidence="1" type="ORF">PY05602</name>
</gene>
<dbReference type="Proteomes" id="UP000008553">
    <property type="component" value="Unassembled WGS sequence"/>
</dbReference>
<keyword evidence="2" id="KW-1185">Reference proteome</keyword>
<dbReference type="InParanoid" id="Q7RD24"/>
<name>Q7RD24_PLAYO</name>